<evidence type="ECO:0000313" key="1">
    <source>
        <dbReference type="EMBL" id="SLN75071.1"/>
    </source>
</evidence>
<keyword evidence="2" id="KW-1185">Reference proteome</keyword>
<dbReference type="OrthoDB" id="9794842at2"/>
<sequence>MSSRHPDPAEPADIEPAIPAIEQVRIVTSGSGLNHRRWPSFNDNILGTIPDRTIVPVQRRGVVGGMPWLCVAQHGREGWVVAAYTQTVS</sequence>
<organism evidence="1 2">
    <name type="scientific">Roseisalinus antarcticus</name>
    <dbReference type="NCBI Taxonomy" id="254357"/>
    <lineage>
        <taxon>Bacteria</taxon>
        <taxon>Pseudomonadati</taxon>
        <taxon>Pseudomonadota</taxon>
        <taxon>Alphaproteobacteria</taxon>
        <taxon>Rhodobacterales</taxon>
        <taxon>Roseobacteraceae</taxon>
        <taxon>Roseisalinus</taxon>
    </lineage>
</organism>
<evidence type="ECO:0008006" key="3">
    <source>
        <dbReference type="Google" id="ProtNLM"/>
    </source>
</evidence>
<dbReference type="AlphaFoldDB" id="A0A1Y5U1Y3"/>
<accession>A0A1Y5U1Y3</accession>
<name>A0A1Y5U1Y3_9RHOB</name>
<evidence type="ECO:0000313" key="2">
    <source>
        <dbReference type="Proteomes" id="UP000193900"/>
    </source>
</evidence>
<protein>
    <recommendedName>
        <fullName evidence="3">Bacterial SH3 domain protein</fullName>
    </recommendedName>
</protein>
<dbReference type="RefSeq" id="WP_085880622.1">
    <property type="nucleotide sequence ID" value="NZ_FWFZ01000033.1"/>
</dbReference>
<dbReference type="EMBL" id="FWFZ01000033">
    <property type="protein sequence ID" value="SLN75071.1"/>
    <property type="molecule type" value="Genomic_DNA"/>
</dbReference>
<dbReference type="Gene3D" id="2.30.30.40">
    <property type="entry name" value="SH3 Domains"/>
    <property type="match status" value="1"/>
</dbReference>
<gene>
    <name evidence="1" type="ORF">ROA7023_03887</name>
</gene>
<dbReference type="Proteomes" id="UP000193900">
    <property type="component" value="Unassembled WGS sequence"/>
</dbReference>
<proteinExistence type="predicted"/>
<reference evidence="1 2" key="1">
    <citation type="submission" date="2017-03" db="EMBL/GenBank/DDBJ databases">
        <authorList>
            <person name="Afonso C.L."/>
            <person name="Miller P.J."/>
            <person name="Scott M.A."/>
            <person name="Spackman E."/>
            <person name="Goraichik I."/>
            <person name="Dimitrov K.M."/>
            <person name="Suarez D.L."/>
            <person name="Swayne D.E."/>
        </authorList>
    </citation>
    <scope>NUCLEOTIDE SEQUENCE [LARGE SCALE GENOMIC DNA]</scope>
    <source>
        <strain evidence="1 2">CECT 7023</strain>
    </source>
</reference>